<dbReference type="PROSITE" id="PS50158">
    <property type="entry name" value="ZF_CCHC"/>
    <property type="match status" value="1"/>
</dbReference>
<dbReference type="InterPro" id="IPR000504">
    <property type="entry name" value="RRM_dom"/>
</dbReference>
<dbReference type="SUPFAM" id="SSF57756">
    <property type="entry name" value="Retrovirus zinc finger-like domains"/>
    <property type="match status" value="1"/>
</dbReference>
<dbReference type="Gene3D" id="3.30.70.330">
    <property type="match status" value="1"/>
</dbReference>
<dbReference type="CDD" id="cd00590">
    <property type="entry name" value="RRM_SF"/>
    <property type="match status" value="1"/>
</dbReference>
<organism evidence="6 7">
    <name type="scientific">Clydaea vesicula</name>
    <dbReference type="NCBI Taxonomy" id="447962"/>
    <lineage>
        <taxon>Eukaryota</taxon>
        <taxon>Fungi</taxon>
        <taxon>Fungi incertae sedis</taxon>
        <taxon>Chytridiomycota</taxon>
        <taxon>Chytridiomycota incertae sedis</taxon>
        <taxon>Chytridiomycetes</taxon>
        <taxon>Lobulomycetales</taxon>
        <taxon>Lobulomycetaceae</taxon>
        <taxon>Clydaea</taxon>
    </lineage>
</organism>
<evidence type="ECO:0000256" key="1">
    <source>
        <dbReference type="PROSITE-ProRule" id="PRU00047"/>
    </source>
</evidence>
<feature type="compositionally biased region" description="Basic and acidic residues" evidence="3">
    <location>
        <begin position="146"/>
        <end position="171"/>
    </location>
</feature>
<evidence type="ECO:0000313" key="7">
    <source>
        <dbReference type="Proteomes" id="UP001211065"/>
    </source>
</evidence>
<dbReference type="SMART" id="SM00360">
    <property type="entry name" value="RRM"/>
    <property type="match status" value="1"/>
</dbReference>
<dbReference type="AlphaFoldDB" id="A0AAD5U7M4"/>
<dbReference type="EMBL" id="JADGJW010000017">
    <property type="protein sequence ID" value="KAJ3227405.1"/>
    <property type="molecule type" value="Genomic_DNA"/>
</dbReference>
<dbReference type="InterPro" id="IPR035979">
    <property type="entry name" value="RBD_domain_sf"/>
</dbReference>
<proteinExistence type="predicted"/>
<dbReference type="PANTHER" id="PTHR48038">
    <property type="entry name" value="RIBONUCLEOPROTEIN RB97D"/>
    <property type="match status" value="1"/>
</dbReference>
<feature type="domain" description="CCHC-type" evidence="5">
    <location>
        <begin position="83"/>
        <end position="99"/>
    </location>
</feature>
<keyword evidence="1" id="KW-0479">Metal-binding</keyword>
<evidence type="ECO:0000259" key="5">
    <source>
        <dbReference type="PROSITE" id="PS50158"/>
    </source>
</evidence>
<gene>
    <name evidence="6" type="ORF">HK099_002156</name>
</gene>
<dbReference type="Pfam" id="PF00076">
    <property type="entry name" value="RRM_1"/>
    <property type="match status" value="1"/>
</dbReference>
<feature type="compositionally biased region" description="Basic residues" evidence="3">
    <location>
        <begin position="110"/>
        <end position="145"/>
    </location>
</feature>
<dbReference type="PANTHER" id="PTHR48038:SF1">
    <property type="entry name" value="RIBONUCLEOPROTEIN RB97D"/>
    <property type="match status" value="1"/>
</dbReference>
<dbReference type="GO" id="GO:0008270">
    <property type="term" value="F:zinc ion binding"/>
    <property type="evidence" value="ECO:0007669"/>
    <property type="project" value="UniProtKB-KW"/>
</dbReference>
<feature type="region of interest" description="Disordered" evidence="3">
    <location>
        <begin position="95"/>
        <end position="203"/>
    </location>
</feature>
<sequence>MALFVGKVPDKFSRSDLEDIFTKYGKIHRCDVKRGPASNYGFVEFDDKRDAEDAMEGVDGKTIDGSRLVVEWAKGAAKKSDNKCFNCGREGHWARDCRESRRDGRDRYNSRRSRSRSRSPYRRRRDYSRSRSRSPRRRSRSRTPPRRRDSRSPPPRRRDSRSPPPRRRDSRSPPPRKSSVSPRKDSRSPPPKASSRSPRGRTP</sequence>
<dbReference type="InterPro" id="IPR012677">
    <property type="entry name" value="Nucleotide-bd_a/b_plait_sf"/>
</dbReference>
<dbReference type="InterPro" id="IPR036875">
    <property type="entry name" value="Znf_CCHC_sf"/>
</dbReference>
<protein>
    <submittedName>
        <fullName evidence="6">Uncharacterized protein</fullName>
    </submittedName>
</protein>
<accession>A0AAD5U7M4</accession>
<reference evidence="6" key="1">
    <citation type="submission" date="2020-05" db="EMBL/GenBank/DDBJ databases">
        <title>Phylogenomic resolution of chytrid fungi.</title>
        <authorList>
            <person name="Stajich J.E."/>
            <person name="Amses K."/>
            <person name="Simmons R."/>
            <person name="Seto K."/>
            <person name="Myers J."/>
            <person name="Bonds A."/>
            <person name="Quandt C.A."/>
            <person name="Barry K."/>
            <person name="Liu P."/>
            <person name="Grigoriev I."/>
            <person name="Longcore J.E."/>
            <person name="James T.Y."/>
        </authorList>
    </citation>
    <scope>NUCLEOTIDE SEQUENCE</scope>
    <source>
        <strain evidence="6">JEL0476</strain>
    </source>
</reference>
<dbReference type="Gene3D" id="4.10.60.10">
    <property type="entry name" value="Zinc finger, CCHC-type"/>
    <property type="match status" value="1"/>
</dbReference>
<evidence type="ECO:0000256" key="3">
    <source>
        <dbReference type="SAM" id="MobiDB-lite"/>
    </source>
</evidence>
<dbReference type="SMART" id="SM00343">
    <property type="entry name" value="ZnF_C2HC"/>
    <property type="match status" value="1"/>
</dbReference>
<evidence type="ECO:0000259" key="4">
    <source>
        <dbReference type="PROSITE" id="PS50102"/>
    </source>
</evidence>
<dbReference type="GO" id="GO:0003723">
    <property type="term" value="F:RNA binding"/>
    <property type="evidence" value="ECO:0007669"/>
    <property type="project" value="UniProtKB-UniRule"/>
</dbReference>
<feature type="domain" description="RRM" evidence="4">
    <location>
        <begin position="1"/>
        <end position="75"/>
    </location>
</feature>
<keyword evidence="2" id="KW-0694">RNA-binding</keyword>
<dbReference type="InterPro" id="IPR001878">
    <property type="entry name" value="Znf_CCHC"/>
</dbReference>
<dbReference type="SUPFAM" id="SSF54928">
    <property type="entry name" value="RNA-binding domain, RBD"/>
    <property type="match status" value="1"/>
</dbReference>
<dbReference type="Pfam" id="PF00098">
    <property type="entry name" value="zf-CCHC"/>
    <property type="match status" value="1"/>
</dbReference>
<keyword evidence="1" id="KW-0862">Zinc</keyword>
<evidence type="ECO:0000313" key="6">
    <source>
        <dbReference type="EMBL" id="KAJ3227405.1"/>
    </source>
</evidence>
<keyword evidence="7" id="KW-1185">Reference proteome</keyword>
<comment type="caution">
    <text evidence="6">The sequence shown here is derived from an EMBL/GenBank/DDBJ whole genome shotgun (WGS) entry which is preliminary data.</text>
</comment>
<dbReference type="Proteomes" id="UP001211065">
    <property type="component" value="Unassembled WGS sequence"/>
</dbReference>
<evidence type="ECO:0000256" key="2">
    <source>
        <dbReference type="PROSITE-ProRule" id="PRU00176"/>
    </source>
</evidence>
<dbReference type="PROSITE" id="PS50102">
    <property type="entry name" value="RRM"/>
    <property type="match status" value="1"/>
</dbReference>
<keyword evidence="1" id="KW-0863">Zinc-finger</keyword>
<feature type="compositionally biased region" description="Basic and acidic residues" evidence="3">
    <location>
        <begin position="95"/>
        <end position="109"/>
    </location>
</feature>
<name>A0AAD5U7M4_9FUNG</name>